<proteinExistence type="inferred from homology"/>
<evidence type="ECO:0000256" key="3">
    <source>
        <dbReference type="ARBA" id="ARBA00022448"/>
    </source>
</evidence>
<evidence type="ECO:0000256" key="10">
    <source>
        <dbReference type="ARBA" id="ARBA00023201"/>
    </source>
</evidence>
<evidence type="ECO:0000256" key="13">
    <source>
        <dbReference type="SAM" id="Phobius"/>
    </source>
</evidence>
<evidence type="ECO:0000256" key="5">
    <source>
        <dbReference type="ARBA" id="ARBA00022692"/>
    </source>
</evidence>
<dbReference type="AlphaFoldDB" id="A0A7R9A7J3"/>
<evidence type="ECO:0000256" key="11">
    <source>
        <dbReference type="ARBA" id="ARBA00023303"/>
    </source>
</evidence>
<keyword evidence="10 12" id="KW-0739">Sodium transport</keyword>
<keyword evidence="11 12" id="KW-0407">Ion channel</keyword>
<evidence type="ECO:0000256" key="8">
    <source>
        <dbReference type="ARBA" id="ARBA00023065"/>
    </source>
</evidence>
<name>A0A7R9A7J3_9CRUS</name>
<dbReference type="EMBL" id="CAJPEV010001638">
    <property type="protein sequence ID" value="CAG0893644.1"/>
    <property type="molecule type" value="Genomic_DNA"/>
</dbReference>
<evidence type="ECO:0000313" key="15">
    <source>
        <dbReference type="Proteomes" id="UP000677054"/>
    </source>
</evidence>
<feature type="transmembrane region" description="Helical" evidence="13">
    <location>
        <begin position="84"/>
        <end position="106"/>
    </location>
</feature>
<comment type="similarity">
    <text evidence="2 12">Belongs to the amiloride-sensitive sodium channel (TC 1.A.6) family.</text>
</comment>
<protein>
    <submittedName>
        <fullName evidence="14">Uncharacterized protein</fullName>
    </submittedName>
</protein>
<dbReference type="Gene3D" id="1.10.287.770">
    <property type="entry name" value="YojJ-like"/>
    <property type="match status" value="1"/>
</dbReference>
<evidence type="ECO:0000313" key="14">
    <source>
        <dbReference type="EMBL" id="CAD7247931.1"/>
    </source>
</evidence>
<organism evidence="14">
    <name type="scientific">Darwinula stevensoni</name>
    <dbReference type="NCBI Taxonomy" id="69355"/>
    <lineage>
        <taxon>Eukaryota</taxon>
        <taxon>Metazoa</taxon>
        <taxon>Ecdysozoa</taxon>
        <taxon>Arthropoda</taxon>
        <taxon>Crustacea</taxon>
        <taxon>Oligostraca</taxon>
        <taxon>Ostracoda</taxon>
        <taxon>Podocopa</taxon>
        <taxon>Podocopida</taxon>
        <taxon>Darwinulocopina</taxon>
        <taxon>Darwinuloidea</taxon>
        <taxon>Darwinulidae</taxon>
        <taxon>Darwinula</taxon>
    </lineage>
</organism>
<keyword evidence="8 12" id="KW-0406">Ion transport</keyword>
<evidence type="ECO:0000256" key="4">
    <source>
        <dbReference type="ARBA" id="ARBA00022461"/>
    </source>
</evidence>
<accession>A0A7R9A7J3</accession>
<dbReference type="Proteomes" id="UP000677054">
    <property type="component" value="Unassembled WGS sequence"/>
</dbReference>
<keyword evidence="6 13" id="KW-1133">Transmembrane helix</keyword>
<keyword evidence="5 12" id="KW-0812">Transmembrane</keyword>
<dbReference type="EMBL" id="LR901155">
    <property type="protein sequence ID" value="CAD7247931.1"/>
    <property type="molecule type" value="Genomic_DNA"/>
</dbReference>
<evidence type="ECO:0000256" key="2">
    <source>
        <dbReference type="ARBA" id="ARBA00007193"/>
    </source>
</evidence>
<dbReference type="GO" id="GO:0005272">
    <property type="term" value="F:sodium channel activity"/>
    <property type="evidence" value="ECO:0007669"/>
    <property type="project" value="UniProtKB-KW"/>
</dbReference>
<gene>
    <name evidence="14" type="ORF">DSTB1V02_LOCUS7755</name>
</gene>
<evidence type="ECO:0000256" key="9">
    <source>
        <dbReference type="ARBA" id="ARBA00023136"/>
    </source>
</evidence>
<evidence type="ECO:0000256" key="6">
    <source>
        <dbReference type="ARBA" id="ARBA00022989"/>
    </source>
</evidence>
<evidence type="ECO:0000256" key="12">
    <source>
        <dbReference type="RuleBase" id="RU000679"/>
    </source>
</evidence>
<evidence type="ECO:0000256" key="1">
    <source>
        <dbReference type="ARBA" id="ARBA00004141"/>
    </source>
</evidence>
<sequence length="120" mass="13530">MNPIRIDSPDEPFTAVRNVTSSGKIFLLGERSYMLSLSFKYNGFLHSGSKCNGDEDYDYKKVEIVEEHSLTSLEQFLSSIGGMVGLYLGVSFLGVYECVEILAIWVKFRLLKAQIRHGNL</sequence>
<evidence type="ECO:0000256" key="7">
    <source>
        <dbReference type="ARBA" id="ARBA00023053"/>
    </source>
</evidence>
<dbReference type="InterPro" id="IPR001873">
    <property type="entry name" value="ENaC"/>
</dbReference>
<keyword evidence="15" id="KW-1185">Reference proteome</keyword>
<keyword evidence="3 12" id="KW-0813">Transport</keyword>
<comment type="subcellular location">
    <subcellularLocation>
        <location evidence="1">Membrane</location>
        <topology evidence="1">Multi-pass membrane protein</topology>
    </subcellularLocation>
</comment>
<keyword evidence="4 12" id="KW-0894">Sodium channel</keyword>
<reference evidence="14" key="1">
    <citation type="submission" date="2020-11" db="EMBL/GenBank/DDBJ databases">
        <authorList>
            <person name="Tran Van P."/>
        </authorList>
    </citation>
    <scope>NUCLEOTIDE SEQUENCE</scope>
</reference>
<dbReference type="GO" id="GO:0016020">
    <property type="term" value="C:membrane"/>
    <property type="evidence" value="ECO:0007669"/>
    <property type="project" value="UniProtKB-SubCell"/>
</dbReference>
<dbReference type="OrthoDB" id="6436100at2759"/>
<dbReference type="Pfam" id="PF00858">
    <property type="entry name" value="ASC"/>
    <property type="match status" value="1"/>
</dbReference>
<keyword evidence="7" id="KW-0915">Sodium</keyword>
<keyword evidence="9 13" id="KW-0472">Membrane</keyword>